<evidence type="ECO:0000256" key="1">
    <source>
        <dbReference type="ARBA" id="ARBA00022741"/>
    </source>
</evidence>
<protein>
    <submittedName>
        <fullName evidence="6">DNA-binding NtrC family response regulator</fullName>
    </submittedName>
</protein>
<dbReference type="OrthoDB" id="9803970at2"/>
<dbReference type="PROSITE" id="PS50045">
    <property type="entry name" value="SIGMA54_INTERACT_4"/>
    <property type="match status" value="1"/>
</dbReference>
<dbReference type="InterPro" id="IPR058031">
    <property type="entry name" value="AAA_lid_NorR"/>
</dbReference>
<dbReference type="PROSITE" id="PS50110">
    <property type="entry name" value="RESPONSE_REGULATORY"/>
    <property type="match status" value="1"/>
</dbReference>
<dbReference type="InterPro" id="IPR003593">
    <property type="entry name" value="AAA+_ATPase"/>
</dbReference>
<dbReference type="InterPro" id="IPR011006">
    <property type="entry name" value="CheY-like_superfamily"/>
</dbReference>
<dbReference type="Pfam" id="PF00072">
    <property type="entry name" value="Response_reg"/>
    <property type="match status" value="1"/>
</dbReference>
<dbReference type="FunFam" id="3.40.50.300:FF:000006">
    <property type="entry name" value="DNA-binding transcriptional regulator NtrC"/>
    <property type="match status" value="1"/>
</dbReference>
<dbReference type="Proteomes" id="UP000256388">
    <property type="component" value="Unassembled WGS sequence"/>
</dbReference>
<evidence type="ECO:0000313" key="7">
    <source>
        <dbReference type="Proteomes" id="UP000256388"/>
    </source>
</evidence>
<dbReference type="InterPro" id="IPR002078">
    <property type="entry name" value="Sigma_54_int"/>
</dbReference>
<dbReference type="Pfam" id="PF25601">
    <property type="entry name" value="AAA_lid_14"/>
    <property type="match status" value="1"/>
</dbReference>
<organism evidence="6 7">
    <name type="scientific">Pelolinea submarina</name>
    <dbReference type="NCBI Taxonomy" id="913107"/>
    <lineage>
        <taxon>Bacteria</taxon>
        <taxon>Bacillati</taxon>
        <taxon>Chloroflexota</taxon>
        <taxon>Anaerolineae</taxon>
        <taxon>Anaerolineales</taxon>
        <taxon>Anaerolineaceae</taxon>
        <taxon>Pelolinea</taxon>
    </lineage>
</organism>
<name>A0A347ZTH1_9CHLR</name>
<dbReference type="RefSeq" id="WP_116223978.1">
    <property type="nucleotide sequence ID" value="NZ_AP018437.1"/>
</dbReference>
<keyword evidence="6" id="KW-0238">DNA-binding</keyword>
<sequence length="392" mass="43854">MSYTILVIDDEEHARHNISEYMKASGYEVFEAGTIKEGREYLEKGDGDIVVLDVQLPDGLGIDFLTEITAMPSKPPVILITGYGDIQMAVDAMKNGAHDFLTKPIMDPEILVDSISRATEIIQMRRELNHFRQSQQNSNDFVMGNSPEFKMLMEHAAKAASASVSVLITGETGTGKEVLARFIHQSGLRAKKPFIAINCAAIQPTVLESELFGYEQGAFTGAEKRKHGLMEVADGGILFLDEISSMPTDIQAKLLRAIEERAFRRVGGTVLINVDVQVLAASNRDVQELIKEDKFREDLYYRLKVVDLHLKPLRERKQDIPELVGFFINKYNMQMGKNVLNIAPDAMEALVNYKWQGNIRELSNIIQRAMLFCDGEKIALGDLPMDITSKAK</sequence>
<dbReference type="CDD" id="cd00009">
    <property type="entry name" value="AAA"/>
    <property type="match status" value="1"/>
</dbReference>
<keyword evidence="2" id="KW-0067">ATP-binding</keyword>
<evidence type="ECO:0000259" key="4">
    <source>
        <dbReference type="PROSITE" id="PS50045"/>
    </source>
</evidence>
<dbReference type="InterPro" id="IPR027417">
    <property type="entry name" value="P-loop_NTPase"/>
</dbReference>
<feature type="domain" description="Sigma-54 factor interaction" evidence="4">
    <location>
        <begin position="142"/>
        <end position="371"/>
    </location>
</feature>
<dbReference type="SMART" id="SM00448">
    <property type="entry name" value="REC"/>
    <property type="match status" value="1"/>
</dbReference>
<feature type="modified residue" description="4-aspartylphosphate" evidence="3">
    <location>
        <position position="53"/>
    </location>
</feature>
<dbReference type="Gene3D" id="3.40.50.2300">
    <property type="match status" value="1"/>
</dbReference>
<dbReference type="Pfam" id="PF00158">
    <property type="entry name" value="Sigma54_activat"/>
    <property type="match status" value="1"/>
</dbReference>
<keyword evidence="7" id="KW-1185">Reference proteome</keyword>
<dbReference type="SUPFAM" id="SSF52172">
    <property type="entry name" value="CheY-like"/>
    <property type="match status" value="1"/>
</dbReference>
<evidence type="ECO:0000259" key="5">
    <source>
        <dbReference type="PROSITE" id="PS50110"/>
    </source>
</evidence>
<dbReference type="Gene3D" id="1.10.8.60">
    <property type="match status" value="1"/>
</dbReference>
<proteinExistence type="predicted"/>
<evidence type="ECO:0000256" key="2">
    <source>
        <dbReference type="ARBA" id="ARBA00022840"/>
    </source>
</evidence>
<dbReference type="AlphaFoldDB" id="A0A347ZTH1"/>
<dbReference type="InterPro" id="IPR025943">
    <property type="entry name" value="Sigma_54_int_dom_ATP-bd_2"/>
</dbReference>
<dbReference type="GO" id="GO:0006355">
    <property type="term" value="P:regulation of DNA-templated transcription"/>
    <property type="evidence" value="ECO:0007669"/>
    <property type="project" value="InterPro"/>
</dbReference>
<gene>
    <name evidence="6" type="ORF">DFR64_0690</name>
</gene>
<dbReference type="PANTHER" id="PTHR32071:SF119">
    <property type="entry name" value="SIGMA L-DEPENDENT TRANSCRIPTIONAL REGULATOR YPLP-RELATED"/>
    <property type="match status" value="1"/>
</dbReference>
<dbReference type="GO" id="GO:0000160">
    <property type="term" value="P:phosphorelay signal transduction system"/>
    <property type="evidence" value="ECO:0007669"/>
    <property type="project" value="InterPro"/>
</dbReference>
<dbReference type="PROSITE" id="PS00676">
    <property type="entry name" value="SIGMA54_INTERACT_2"/>
    <property type="match status" value="1"/>
</dbReference>
<dbReference type="PANTHER" id="PTHR32071">
    <property type="entry name" value="TRANSCRIPTIONAL REGULATORY PROTEIN"/>
    <property type="match status" value="1"/>
</dbReference>
<dbReference type="InterPro" id="IPR001789">
    <property type="entry name" value="Sig_transdc_resp-reg_receiver"/>
</dbReference>
<dbReference type="PROSITE" id="PS00675">
    <property type="entry name" value="SIGMA54_INTERACT_1"/>
    <property type="match status" value="1"/>
</dbReference>
<keyword evidence="3" id="KW-0597">Phosphoprotein</keyword>
<dbReference type="InterPro" id="IPR025662">
    <property type="entry name" value="Sigma_54_int_dom_ATP-bd_1"/>
</dbReference>
<dbReference type="GO" id="GO:0003677">
    <property type="term" value="F:DNA binding"/>
    <property type="evidence" value="ECO:0007669"/>
    <property type="project" value="UniProtKB-KW"/>
</dbReference>
<comment type="caution">
    <text evidence="6">The sequence shown here is derived from an EMBL/GenBank/DDBJ whole genome shotgun (WGS) entry which is preliminary data.</text>
</comment>
<feature type="domain" description="Response regulatory" evidence="5">
    <location>
        <begin position="4"/>
        <end position="118"/>
    </location>
</feature>
<dbReference type="Gene3D" id="3.40.50.300">
    <property type="entry name" value="P-loop containing nucleotide triphosphate hydrolases"/>
    <property type="match status" value="1"/>
</dbReference>
<dbReference type="EMBL" id="QUMS01000001">
    <property type="protein sequence ID" value="REG10823.1"/>
    <property type="molecule type" value="Genomic_DNA"/>
</dbReference>
<accession>A0A347ZTH1</accession>
<evidence type="ECO:0000313" key="6">
    <source>
        <dbReference type="EMBL" id="REG10823.1"/>
    </source>
</evidence>
<dbReference type="SMART" id="SM00382">
    <property type="entry name" value="AAA"/>
    <property type="match status" value="1"/>
</dbReference>
<reference evidence="6 7" key="1">
    <citation type="submission" date="2018-08" db="EMBL/GenBank/DDBJ databases">
        <title>Genomic Encyclopedia of Type Strains, Phase IV (KMG-IV): sequencing the most valuable type-strain genomes for metagenomic binning, comparative biology and taxonomic classification.</title>
        <authorList>
            <person name="Goeker M."/>
        </authorList>
    </citation>
    <scope>NUCLEOTIDE SEQUENCE [LARGE SCALE GENOMIC DNA]</scope>
    <source>
        <strain evidence="6 7">DSM 23923</strain>
    </source>
</reference>
<dbReference type="GO" id="GO:0005524">
    <property type="term" value="F:ATP binding"/>
    <property type="evidence" value="ECO:0007669"/>
    <property type="project" value="UniProtKB-KW"/>
</dbReference>
<keyword evidence="1" id="KW-0547">Nucleotide-binding</keyword>
<dbReference type="SUPFAM" id="SSF52540">
    <property type="entry name" value="P-loop containing nucleoside triphosphate hydrolases"/>
    <property type="match status" value="1"/>
</dbReference>
<evidence type="ECO:0000256" key="3">
    <source>
        <dbReference type="PROSITE-ProRule" id="PRU00169"/>
    </source>
</evidence>